<dbReference type="STRING" id="436010.A0A166JWB6"/>
<dbReference type="InterPro" id="IPR036265">
    <property type="entry name" value="HIT-like_sf"/>
</dbReference>
<dbReference type="SUPFAM" id="SSF54197">
    <property type="entry name" value="HIT-like"/>
    <property type="match status" value="1"/>
</dbReference>
<dbReference type="OrthoDB" id="672793at2759"/>
<dbReference type="CDD" id="cd01277">
    <property type="entry name" value="HINT_subgroup"/>
    <property type="match status" value="1"/>
</dbReference>
<dbReference type="PANTHER" id="PTHR46648:SF1">
    <property type="entry name" value="ADENOSINE 5'-MONOPHOSPHORAMIDASE HNT1"/>
    <property type="match status" value="1"/>
</dbReference>
<protein>
    <submittedName>
        <fullName evidence="5">HIT-like protein</fullName>
    </submittedName>
</protein>
<proteinExistence type="predicted"/>
<dbReference type="PROSITE" id="PS00892">
    <property type="entry name" value="HIT_1"/>
    <property type="match status" value="1"/>
</dbReference>
<dbReference type="PRINTS" id="PR00332">
    <property type="entry name" value="HISTRIAD"/>
</dbReference>
<sequence>MSTSHLSDGCIFCKIIKGEIPSFKVVETELSFAFLDISPLSEGHTLVVPKYHAAKLDEVPDQYLSDILPLSKKIALSTGYPDYNLLQNNGKNAFQHVPHVHFHIIPKPSLEDGMVFREEDFVTRKVEWPKEKLAQVLEKMKASLA</sequence>
<evidence type="ECO:0000313" key="5">
    <source>
        <dbReference type="EMBL" id="KZP21279.1"/>
    </source>
</evidence>
<feature type="short sequence motif" description="Histidine triad motif" evidence="2 3">
    <location>
        <begin position="99"/>
        <end position="103"/>
    </location>
</feature>
<dbReference type="InterPro" id="IPR001310">
    <property type="entry name" value="Histidine_triad_HIT"/>
</dbReference>
<dbReference type="PANTHER" id="PTHR46648">
    <property type="entry name" value="HIT FAMILY PROTEIN 1"/>
    <property type="match status" value="1"/>
</dbReference>
<organism evidence="5 6">
    <name type="scientific">Athelia psychrophila</name>
    <dbReference type="NCBI Taxonomy" id="1759441"/>
    <lineage>
        <taxon>Eukaryota</taxon>
        <taxon>Fungi</taxon>
        <taxon>Dikarya</taxon>
        <taxon>Basidiomycota</taxon>
        <taxon>Agaricomycotina</taxon>
        <taxon>Agaricomycetes</taxon>
        <taxon>Agaricomycetidae</taxon>
        <taxon>Atheliales</taxon>
        <taxon>Atheliaceae</taxon>
        <taxon>Athelia</taxon>
    </lineage>
</organism>
<evidence type="ECO:0000259" key="4">
    <source>
        <dbReference type="PROSITE" id="PS51084"/>
    </source>
</evidence>
<name>A0A166JWB6_9AGAM</name>
<dbReference type="InterPro" id="IPR011146">
    <property type="entry name" value="HIT-like"/>
</dbReference>
<dbReference type="InterPro" id="IPR019808">
    <property type="entry name" value="Histidine_triad_CS"/>
</dbReference>
<dbReference type="InterPro" id="IPR039384">
    <property type="entry name" value="HINT"/>
</dbReference>
<accession>A0A166JWB6</accession>
<evidence type="ECO:0000256" key="2">
    <source>
        <dbReference type="PIRSR" id="PIRSR601310-3"/>
    </source>
</evidence>
<dbReference type="AlphaFoldDB" id="A0A166JWB6"/>
<evidence type="ECO:0000256" key="3">
    <source>
        <dbReference type="PROSITE-ProRule" id="PRU00464"/>
    </source>
</evidence>
<gene>
    <name evidence="5" type="ORF">FIBSPDRAFT_931711</name>
</gene>
<dbReference type="Proteomes" id="UP000076532">
    <property type="component" value="Unassembled WGS sequence"/>
</dbReference>
<dbReference type="EMBL" id="KV417548">
    <property type="protein sequence ID" value="KZP21279.1"/>
    <property type="molecule type" value="Genomic_DNA"/>
</dbReference>
<evidence type="ECO:0000313" key="6">
    <source>
        <dbReference type="Proteomes" id="UP000076532"/>
    </source>
</evidence>
<dbReference type="GO" id="GO:0003824">
    <property type="term" value="F:catalytic activity"/>
    <property type="evidence" value="ECO:0007669"/>
    <property type="project" value="InterPro"/>
</dbReference>
<feature type="active site" description="Tele-AMP-histidine intermediate" evidence="1">
    <location>
        <position position="101"/>
    </location>
</feature>
<evidence type="ECO:0000256" key="1">
    <source>
        <dbReference type="PIRSR" id="PIRSR601310-1"/>
    </source>
</evidence>
<keyword evidence="6" id="KW-1185">Reference proteome</keyword>
<dbReference type="Pfam" id="PF01230">
    <property type="entry name" value="HIT"/>
    <property type="match status" value="1"/>
</dbReference>
<dbReference type="Gene3D" id="3.30.428.10">
    <property type="entry name" value="HIT-like"/>
    <property type="match status" value="1"/>
</dbReference>
<feature type="domain" description="HIT" evidence="4">
    <location>
        <begin position="11"/>
        <end position="115"/>
    </location>
</feature>
<reference evidence="5 6" key="1">
    <citation type="journal article" date="2016" name="Mol. Biol. Evol.">
        <title>Comparative Genomics of Early-Diverging Mushroom-Forming Fungi Provides Insights into the Origins of Lignocellulose Decay Capabilities.</title>
        <authorList>
            <person name="Nagy L.G."/>
            <person name="Riley R."/>
            <person name="Tritt A."/>
            <person name="Adam C."/>
            <person name="Daum C."/>
            <person name="Floudas D."/>
            <person name="Sun H."/>
            <person name="Yadav J.S."/>
            <person name="Pangilinan J."/>
            <person name="Larsson K.H."/>
            <person name="Matsuura K."/>
            <person name="Barry K."/>
            <person name="Labutti K."/>
            <person name="Kuo R."/>
            <person name="Ohm R.A."/>
            <person name="Bhattacharya S.S."/>
            <person name="Shirouzu T."/>
            <person name="Yoshinaga Y."/>
            <person name="Martin F.M."/>
            <person name="Grigoriev I.V."/>
            <person name="Hibbett D.S."/>
        </authorList>
    </citation>
    <scope>NUCLEOTIDE SEQUENCE [LARGE SCALE GENOMIC DNA]</scope>
    <source>
        <strain evidence="5 6">CBS 109695</strain>
    </source>
</reference>
<dbReference type="GO" id="GO:0009117">
    <property type="term" value="P:nucleotide metabolic process"/>
    <property type="evidence" value="ECO:0007669"/>
    <property type="project" value="TreeGrafter"/>
</dbReference>
<dbReference type="PROSITE" id="PS51084">
    <property type="entry name" value="HIT_2"/>
    <property type="match status" value="1"/>
</dbReference>